<reference evidence="4" key="1">
    <citation type="submission" date="2017-02" db="UniProtKB">
        <authorList>
            <consortium name="WormBaseParasite"/>
        </authorList>
    </citation>
    <scope>IDENTIFICATION</scope>
</reference>
<evidence type="ECO:0000313" key="2">
    <source>
        <dbReference type="EMBL" id="VDN89575.1"/>
    </source>
</evidence>
<organism evidence="4">
    <name type="scientific">Brugia pahangi</name>
    <name type="common">Filarial nematode worm</name>
    <dbReference type="NCBI Taxonomy" id="6280"/>
    <lineage>
        <taxon>Eukaryota</taxon>
        <taxon>Metazoa</taxon>
        <taxon>Ecdysozoa</taxon>
        <taxon>Nematoda</taxon>
        <taxon>Chromadorea</taxon>
        <taxon>Rhabditida</taxon>
        <taxon>Spirurina</taxon>
        <taxon>Spiruromorpha</taxon>
        <taxon>Filarioidea</taxon>
        <taxon>Onchocercidae</taxon>
        <taxon>Brugia</taxon>
    </lineage>
</organism>
<dbReference type="Proteomes" id="UP000278627">
    <property type="component" value="Unassembled WGS sequence"/>
</dbReference>
<dbReference type="AlphaFoldDB" id="A0A0N4TJF3"/>
<proteinExistence type="predicted"/>
<reference evidence="2 3" key="2">
    <citation type="submission" date="2018-11" db="EMBL/GenBank/DDBJ databases">
        <authorList>
            <consortium name="Pathogen Informatics"/>
        </authorList>
    </citation>
    <scope>NUCLEOTIDE SEQUENCE [LARGE SCALE GENOMIC DNA]</scope>
</reference>
<sequence>MPRLYAMAWYSVVVVVIVVAAAAAAVAGAVVAVGAGAAITIATTGQLKQQRTDLTIWVRWAREGSGEGRTLY</sequence>
<keyword evidence="1" id="KW-1133">Transmembrane helix</keyword>
<evidence type="ECO:0000313" key="3">
    <source>
        <dbReference type="Proteomes" id="UP000278627"/>
    </source>
</evidence>
<feature type="transmembrane region" description="Helical" evidence="1">
    <location>
        <begin position="12"/>
        <end position="41"/>
    </location>
</feature>
<gene>
    <name evidence="2" type="ORF">BPAG_LOCUS8389</name>
</gene>
<keyword evidence="1" id="KW-0472">Membrane</keyword>
<dbReference type="EMBL" id="UZAD01013134">
    <property type="protein sequence ID" value="VDN89575.1"/>
    <property type="molecule type" value="Genomic_DNA"/>
</dbReference>
<dbReference type="WBParaSite" id="BPAG_0000842701-mRNA-1">
    <property type="protein sequence ID" value="BPAG_0000842701-mRNA-1"/>
    <property type="gene ID" value="BPAG_0000842701"/>
</dbReference>
<keyword evidence="1" id="KW-0812">Transmembrane</keyword>
<name>A0A0N4TJF3_BRUPA</name>
<protein>
    <submittedName>
        <fullName evidence="4">Secreted protein</fullName>
    </submittedName>
</protein>
<evidence type="ECO:0000256" key="1">
    <source>
        <dbReference type="SAM" id="Phobius"/>
    </source>
</evidence>
<keyword evidence="3" id="KW-1185">Reference proteome</keyword>
<accession>A0A0N4TJF3</accession>
<evidence type="ECO:0000313" key="4">
    <source>
        <dbReference type="WBParaSite" id="BPAG_0000842701-mRNA-1"/>
    </source>
</evidence>